<keyword evidence="2" id="KW-1185">Reference proteome</keyword>
<gene>
    <name evidence="1" type="ORF">DL89DRAFT_268350</name>
</gene>
<dbReference type="Proteomes" id="UP000193922">
    <property type="component" value="Unassembled WGS sequence"/>
</dbReference>
<sequence length="209" mass="23275">MLRSLLSISHSCGALRNRQLCRGLATGVVYIRHLPSTTALADLEDTAKQHGSVYGVWRSSDNDGASDKKRPAAIRMVTEKVPRDIAEIARLPTPTAEEVERITDAVNSVVAEFRRMYRIDAVAVLRDHGMFQSASRRIADSRHGTGDFDVLTTNRPRYTRGMIDGYRRGFVEAARQSEQAQGLAACTEKGSDQLASLVEYFEHRHYHGS</sequence>
<dbReference type="EMBL" id="MCFD01000009">
    <property type="protein sequence ID" value="ORX68526.1"/>
    <property type="molecule type" value="Genomic_DNA"/>
</dbReference>
<dbReference type="OrthoDB" id="5556970at2759"/>
<proteinExistence type="predicted"/>
<evidence type="ECO:0000313" key="2">
    <source>
        <dbReference type="Proteomes" id="UP000193922"/>
    </source>
</evidence>
<dbReference type="RefSeq" id="XP_040742308.1">
    <property type="nucleotide sequence ID" value="XM_040887888.1"/>
</dbReference>
<comment type="caution">
    <text evidence="1">The sequence shown here is derived from an EMBL/GenBank/DDBJ whole genome shotgun (WGS) entry which is preliminary data.</text>
</comment>
<reference evidence="1 2" key="1">
    <citation type="submission" date="2016-07" db="EMBL/GenBank/DDBJ databases">
        <title>Pervasive Adenine N6-methylation of Active Genes in Fungi.</title>
        <authorList>
            <consortium name="DOE Joint Genome Institute"/>
            <person name="Mondo S.J."/>
            <person name="Dannebaum R.O."/>
            <person name="Kuo R.C."/>
            <person name="Labutti K."/>
            <person name="Haridas S."/>
            <person name="Kuo A."/>
            <person name="Salamov A."/>
            <person name="Ahrendt S.R."/>
            <person name="Lipzen A."/>
            <person name="Sullivan W."/>
            <person name="Andreopoulos W.B."/>
            <person name="Clum A."/>
            <person name="Lindquist E."/>
            <person name="Daum C."/>
            <person name="Ramamoorthy G.K."/>
            <person name="Gryganskyi A."/>
            <person name="Culley D."/>
            <person name="Magnuson J.K."/>
            <person name="James T.Y."/>
            <person name="O'Malley M.A."/>
            <person name="Stajich J.E."/>
            <person name="Spatafora J.W."/>
            <person name="Visel A."/>
            <person name="Grigoriev I.V."/>
        </authorList>
    </citation>
    <scope>NUCLEOTIDE SEQUENCE [LARGE SCALE GENOMIC DNA]</scope>
    <source>
        <strain evidence="1 2">ATCC 12442</strain>
    </source>
</reference>
<accession>A0A1Y1W5L6</accession>
<evidence type="ECO:0000313" key="1">
    <source>
        <dbReference type="EMBL" id="ORX68526.1"/>
    </source>
</evidence>
<protein>
    <submittedName>
        <fullName evidence="1">Uncharacterized protein</fullName>
    </submittedName>
</protein>
<dbReference type="AlphaFoldDB" id="A0A1Y1W5L6"/>
<organism evidence="1 2">
    <name type="scientific">Linderina pennispora</name>
    <dbReference type="NCBI Taxonomy" id="61395"/>
    <lineage>
        <taxon>Eukaryota</taxon>
        <taxon>Fungi</taxon>
        <taxon>Fungi incertae sedis</taxon>
        <taxon>Zoopagomycota</taxon>
        <taxon>Kickxellomycotina</taxon>
        <taxon>Kickxellomycetes</taxon>
        <taxon>Kickxellales</taxon>
        <taxon>Kickxellaceae</taxon>
        <taxon>Linderina</taxon>
    </lineage>
</organism>
<dbReference type="GeneID" id="63804536"/>
<name>A0A1Y1W5L6_9FUNG</name>